<organism evidence="1 2">
    <name type="scientific">Anaplasma platys</name>
    <dbReference type="NCBI Taxonomy" id="949"/>
    <lineage>
        <taxon>Bacteria</taxon>
        <taxon>Pseudomonadati</taxon>
        <taxon>Pseudomonadota</taxon>
        <taxon>Alphaproteobacteria</taxon>
        <taxon>Rickettsiales</taxon>
        <taxon>Anaplasmataceae</taxon>
        <taxon>Anaplasma</taxon>
    </lineage>
</organism>
<dbReference type="AlphaFoldDB" id="A0A858PYC5"/>
<reference evidence="1 2" key="1">
    <citation type="journal article" date="2020" name="Pathogens">
        <title>First Whole Genome Sequence of Anaplasma platys, an Obligate Intracellular Rickettsial Pathogen of Dogs.</title>
        <authorList>
            <person name="Llanes A."/>
            <person name="Rajeev S."/>
        </authorList>
    </citation>
    <scope>NUCLEOTIDE SEQUENCE [LARGE SCALE GENOMIC DNA]</scope>
    <source>
        <strain evidence="1 2">S3</strain>
    </source>
</reference>
<gene>
    <name evidence="1" type="ORF">ANPL_02555</name>
</gene>
<dbReference type="Proteomes" id="UP000500930">
    <property type="component" value="Chromosome"/>
</dbReference>
<proteinExistence type="predicted"/>
<dbReference type="KEGG" id="aplt:ANPL_02555"/>
<dbReference type="RefSeq" id="WP_169193203.1">
    <property type="nucleotide sequence ID" value="NZ_CP046391.1"/>
</dbReference>
<protein>
    <submittedName>
        <fullName evidence="1">Uncharacterized protein</fullName>
    </submittedName>
</protein>
<name>A0A858PYC5_9RICK</name>
<keyword evidence="2" id="KW-1185">Reference proteome</keyword>
<accession>A0A858PYC5</accession>
<sequence>MLCEKRGGGDLLPRYKKLSTVEDADGDTVEATRVVASYTVARDNAVAASSVIFENLLRIRPFLKSKTATRSFSDDTFVGICRIGSELDADEALEKTFHALVDTKVALANVLCNLQCTRDAIERPSCSEYVVLNRSLQNVGLTLGKVEYFCKLLDYEGSLHKVKGNHLLKPVFVTKMLNEFYIMFFTLHRICPEDVVEVDPDGCLQVAEYSLIEAIYAVQEFVYTQNKSTMSDKQLGARSWAASLRRAITLASNTVLMAARKITYTEYELVQLDAALAVRVAGLASEYTPENFVKALTTLVGGLVEKFYAVAYVVRERAQSDDGCKSLAGVSITSACIAKHALGMYYAYVSLGGVSEDRQVSICRSYFEKAVVCEICLYAKAAMCTIENKDDFPILVSRIQRIIDLCALIHDSHVELEKMALCPEECGKKKGPVSDANGLSQSIENRIRRICANVACLTIHHKQNLNSKTFRYIGGVVVCALKALDIFSGRVAINRSYWISDDYDVLRVFPGEVSKGARIICDNFLGKLTPLQFIERVYGNDLHRYMTDASTVDVLPAHRTATPSCQSRSASNLIDHVQVCRKVAISDVSSFQR</sequence>
<evidence type="ECO:0000313" key="1">
    <source>
        <dbReference type="EMBL" id="QJC27570.1"/>
    </source>
</evidence>
<evidence type="ECO:0000313" key="2">
    <source>
        <dbReference type="Proteomes" id="UP000500930"/>
    </source>
</evidence>
<dbReference type="EMBL" id="CP046391">
    <property type="protein sequence ID" value="QJC27570.1"/>
    <property type="molecule type" value="Genomic_DNA"/>
</dbReference>